<dbReference type="AlphaFoldDB" id="A0A098TI57"/>
<protein>
    <submittedName>
        <fullName evidence="2">Uncharacterized protein</fullName>
    </submittedName>
</protein>
<proteinExistence type="predicted"/>
<evidence type="ECO:0000313" key="2">
    <source>
        <dbReference type="EMBL" id="KGF71716.1"/>
    </source>
</evidence>
<organism evidence="2 3">
    <name type="scientific">Neosynechococcus sphagnicola sy1</name>
    <dbReference type="NCBI Taxonomy" id="1497020"/>
    <lineage>
        <taxon>Bacteria</taxon>
        <taxon>Bacillati</taxon>
        <taxon>Cyanobacteriota</taxon>
        <taxon>Cyanophyceae</taxon>
        <taxon>Neosynechococcales</taxon>
        <taxon>Neosynechococcaceae</taxon>
        <taxon>Neosynechococcus</taxon>
    </lineage>
</organism>
<keyword evidence="3" id="KW-1185">Reference proteome</keyword>
<reference evidence="2 3" key="1">
    <citation type="journal article" date="2014" name="Mol. Ecol.">
        <title>Evolution of Synechococcus.</title>
        <authorList>
            <person name="Dvorak P."/>
            <person name="Casamatta D."/>
            <person name="Hasler P."/>
            <person name="Poulickova A."/>
            <person name="Ondrej V."/>
            <person name="Sanges R."/>
        </authorList>
    </citation>
    <scope>NUCLEOTIDE SEQUENCE [LARGE SCALE GENOMIC DNA]</scope>
    <source>
        <strain evidence="2 3">CAUP A 1101</strain>
    </source>
</reference>
<evidence type="ECO:0000313" key="3">
    <source>
        <dbReference type="Proteomes" id="UP000030170"/>
    </source>
</evidence>
<feature type="chain" id="PRO_5001940989" evidence="1">
    <location>
        <begin position="28"/>
        <end position="94"/>
    </location>
</feature>
<gene>
    <name evidence="2" type="ORF">DO97_15955</name>
</gene>
<evidence type="ECO:0000256" key="1">
    <source>
        <dbReference type="SAM" id="SignalP"/>
    </source>
</evidence>
<dbReference type="EMBL" id="JJML01000054">
    <property type="protein sequence ID" value="KGF71716.1"/>
    <property type="molecule type" value="Genomic_DNA"/>
</dbReference>
<comment type="caution">
    <text evidence="2">The sequence shown here is derived from an EMBL/GenBank/DDBJ whole genome shotgun (WGS) entry which is preliminary data.</text>
</comment>
<sequence>MNNKFVSLGLILGLVTASIFNSPPASAFNSSKMGIVGKEQLDLTQQAMSTKSLNSAIVSSKQLPQVTMISRLDSSQDILERLPLLRLLRRLGLI</sequence>
<name>A0A098TI57_9CYAN</name>
<feature type="signal peptide" evidence="1">
    <location>
        <begin position="1"/>
        <end position="27"/>
    </location>
</feature>
<keyword evidence="1" id="KW-0732">Signal</keyword>
<accession>A0A098TI57</accession>
<dbReference type="Proteomes" id="UP000030170">
    <property type="component" value="Unassembled WGS sequence"/>
</dbReference>